<feature type="signal peptide" evidence="7">
    <location>
        <begin position="1"/>
        <end position="22"/>
    </location>
</feature>
<evidence type="ECO:0000256" key="3">
    <source>
        <dbReference type="ARBA" id="ARBA00022801"/>
    </source>
</evidence>
<evidence type="ECO:0000256" key="1">
    <source>
        <dbReference type="ARBA" id="ARBA00011073"/>
    </source>
</evidence>
<dbReference type="InterPro" id="IPR023828">
    <property type="entry name" value="Peptidase_S8_Ser-AS"/>
</dbReference>
<evidence type="ECO:0000256" key="7">
    <source>
        <dbReference type="SAM" id="SignalP"/>
    </source>
</evidence>
<evidence type="ECO:0000256" key="4">
    <source>
        <dbReference type="ARBA" id="ARBA00022825"/>
    </source>
</evidence>
<dbReference type="OrthoDB" id="9798386at2"/>
<dbReference type="EMBL" id="CP041730">
    <property type="protein sequence ID" value="QDQ29146.1"/>
    <property type="molecule type" value="Genomic_DNA"/>
</dbReference>
<dbReference type="PRINTS" id="PR00723">
    <property type="entry name" value="SUBTILISIN"/>
</dbReference>
<evidence type="ECO:0000313" key="10">
    <source>
        <dbReference type="Proteomes" id="UP000317550"/>
    </source>
</evidence>
<evidence type="ECO:0000256" key="5">
    <source>
        <dbReference type="PROSITE-ProRule" id="PRU01240"/>
    </source>
</evidence>
<dbReference type="AlphaFoldDB" id="A0A516SLW4"/>
<sequence length="802" mass="85330">MIGFSIFKKFGAPIIFSSFALAAYSDPSTPADSSYSGATDEIIVRFKDDRTVAVLTANNKQLTDTPMQIASMRHGRKAKLLYVNEKKVTLWKLDRFIFNTDAETLATAMMKSDPRILYAHPNYRTIFPQSFIPNDSYWPKQWNLQNSLAGINAPAAWDLSTGAGVIVAVVDTGYRPHSDLPSYILPGVDMIRDPVDGRDGQEGWPGSVFQSRDLDATDPGDYVNEGAPGEKESSWHGTHVAGIIGAQANNGYGIAGVAFNSKILPIRGVGPNGGWITDFADGVKWAAGAEVVWNTLNSRRMETVNRNPAKVINMSARMRGACSPYMQEAIDEARRKGAILIAAAGNDHADVSNAMPANCSGVITVGAIDPTGSRAPYSNYGSMVDIVAPGGNVNTNDEFGIVSIHNEGRFRPGPEGFAFMAGTSQAAPHVAGVVASMLSANPNLNADQVKSILKSTAHRFVADCAGCGAGMLDAYSAVMAAKGMYIRPFSATATGTNLDTSRPSLKVTINVGQSDIGKTGDLYIQAVAKNGASYFLTPTGWTASDISASVPYTTVPLGTHEIQVLNGSSLPFSASGLKIYAGYGLNRYDFLTNRFHGLVYALTDVQPTTCSLTVTPNVTALGSSYGYTVTGANLPNNAQAFWFGTKNGIPDANGSLQGSLNVFPITYPYVNLAGQQGKYVRYLQIRNSIGEPVCTTPAVQMELLAAPTCTLTSSPAVVPAGTPYSYAINGTNIPPNAEAYWFGTKNGTPDIWASYFATLGSLPANVAYTSQASWAGTYARYVEIRQGGALICKTNTVTNTLQ</sequence>
<evidence type="ECO:0000256" key="6">
    <source>
        <dbReference type="SAM" id="MobiDB-lite"/>
    </source>
</evidence>
<dbReference type="Pfam" id="PF00082">
    <property type="entry name" value="Peptidase_S8"/>
    <property type="match status" value="1"/>
</dbReference>
<dbReference type="CDD" id="cd07496">
    <property type="entry name" value="Peptidases_S8_13"/>
    <property type="match status" value="1"/>
</dbReference>
<feature type="active site" description="Charge relay system" evidence="5">
    <location>
        <position position="171"/>
    </location>
</feature>
<dbReference type="SUPFAM" id="SSF52743">
    <property type="entry name" value="Subtilisin-like"/>
    <property type="match status" value="1"/>
</dbReference>
<dbReference type="InterPro" id="IPR015500">
    <property type="entry name" value="Peptidase_S8_subtilisin-rel"/>
</dbReference>
<keyword evidence="2 5" id="KW-0645">Protease</keyword>
<keyword evidence="4 5" id="KW-0720">Serine protease</keyword>
<evidence type="ECO:0000256" key="2">
    <source>
        <dbReference type="ARBA" id="ARBA00022670"/>
    </source>
</evidence>
<reference evidence="10" key="1">
    <citation type="submission" date="2019-07" db="EMBL/GenBank/DDBJ databases">
        <title>Chitinimonas sp. nov., isolated from Ny-Alesund, arctica soil.</title>
        <authorList>
            <person name="Xu Q."/>
            <person name="Peng F."/>
        </authorList>
    </citation>
    <scope>NUCLEOTIDE SEQUENCE [LARGE SCALE GENOMIC DNA]</scope>
    <source>
        <strain evidence="10">R3-44</strain>
    </source>
</reference>
<dbReference type="RefSeq" id="WP_144280520.1">
    <property type="nucleotide sequence ID" value="NZ_CP041730.1"/>
</dbReference>
<organism evidence="9 10">
    <name type="scientific">Chitinimonas arctica</name>
    <dbReference type="NCBI Taxonomy" id="2594795"/>
    <lineage>
        <taxon>Bacteria</taxon>
        <taxon>Pseudomonadati</taxon>
        <taxon>Pseudomonadota</taxon>
        <taxon>Betaproteobacteria</taxon>
        <taxon>Neisseriales</taxon>
        <taxon>Chitinibacteraceae</taxon>
        <taxon>Chitinimonas</taxon>
    </lineage>
</organism>
<dbReference type="PROSITE" id="PS51892">
    <property type="entry name" value="SUBTILASE"/>
    <property type="match status" value="1"/>
</dbReference>
<dbReference type="PANTHER" id="PTHR43806:SF11">
    <property type="entry name" value="CEREVISIN-RELATED"/>
    <property type="match status" value="1"/>
</dbReference>
<feature type="domain" description="Peptidase S8/S53" evidence="8">
    <location>
        <begin position="162"/>
        <end position="457"/>
    </location>
</feature>
<dbReference type="GO" id="GO:0006508">
    <property type="term" value="P:proteolysis"/>
    <property type="evidence" value="ECO:0007669"/>
    <property type="project" value="UniProtKB-KW"/>
</dbReference>
<dbReference type="InterPro" id="IPR000209">
    <property type="entry name" value="Peptidase_S8/S53_dom"/>
</dbReference>
<proteinExistence type="inferred from homology"/>
<comment type="similarity">
    <text evidence="1 5">Belongs to the peptidase S8 family.</text>
</comment>
<feature type="region of interest" description="Disordered" evidence="6">
    <location>
        <begin position="199"/>
        <end position="235"/>
    </location>
</feature>
<dbReference type="PROSITE" id="PS00138">
    <property type="entry name" value="SUBTILASE_SER"/>
    <property type="match status" value="1"/>
</dbReference>
<dbReference type="InterPro" id="IPR036852">
    <property type="entry name" value="Peptidase_S8/S53_dom_sf"/>
</dbReference>
<feature type="active site" description="Charge relay system" evidence="5">
    <location>
        <position position="236"/>
    </location>
</feature>
<evidence type="ECO:0000259" key="8">
    <source>
        <dbReference type="Pfam" id="PF00082"/>
    </source>
</evidence>
<dbReference type="PROSITE" id="PS00137">
    <property type="entry name" value="SUBTILASE_HIS"/>
    <property type="match status" value="1"/>
</dbReference>
<dbReference type="Gene3D" id="3.40.50.200">
    <property type="entry name" value="Peptidase S8/S53 domain"/>
    <property type="match status" value="1"/>
</dbReference>
<feature type="active site" description="Charge relay system" evidence="5">
    <location>
        <position position="424"/>
    </location>
</feature>
<keyword evidence="10" id="KW-1185">Reference proteome</keyword>
<name>A0A516SLW4_9NEIS</name>
<dbReference type="InterPro" id="IPR034176">
    <property type="entry name" value="Peptidases_S8_13"/>
</dbReference>
<dbReference type="GO" id="GO:0004252">
    <property type="term" value="F:serine-type endopeptidase activity"/>
    <property type="evidence" value="ECO:0007669"/>
    <property type="project" value="UniProtKB-UniRule"/>
</dbReference>
<gene>
    <name evidence="9" type="ORF">FNU76_23885</name>
</gene>
<dbReference type="Proteomes" id="UP000317550">
    <property type="component" value="Chromosome"/>
</dbReference>
<accession>A0A516SLW4</accession>
<dbReference type="PANTHER" id="PTHR43806">
    <property type="entry name" value="PEPTIDASE S8"/>
    <property type="match status" value="1"/>
</dbReference>
<dbReference type="InterPro" id="IPR022398">
    <property type="entry name" value="Peptidase_S8_His-AS"/>
</dbReference>
<dbReference type="InterPro" id="IPR050131">
    <property type="entry name" value="Peptidase_S8_subtilisin-like"/>
</dbReference>
<feature type="chain" id="PRO_5021997985" evidence="7">
    <location>
        <begin position="23"/>
        <end position="802"/>
    </location>
</feature>
<evidence type="ECO:0000313" key="9">
    <source>
        <dbReference type="EMBL" id="QDQ29146.1"/>
    </source>
</evidence>
<dbReference type="KEGG" id="cari:FNU76_23885"/>
<protein>
    <submittedName>
        <fullName evidence="9">S8 family serine peptidase</fullName>
    </submittedName>
</protein>
<keyword evidence="3 5" id="KW-0378">Hydrolase</keyword>
<keyword evidence="7" id="KW-0732">Signal</keyword>